<protein>
    <submittedName>
        <fullName evidence="1">Uncharacterized protein</fullName>
    </submittedName>
</protein>
<proteinExistence type="predicted"/>
<gene>
    <name evidence="1" type="ORF">QQ91_016895</name>
</gene>
<comment type="caution">
    <text evidence="1">The sequence shown here is derived from an EMBL/GenBank/DDBJ whole genome shotgun (WGS) entry which is preliminary data.</text>
</comment>
<accession>A0A8T6QU26</accession>
<evidence type="ECO:0000313" key="1">
    <source>
        <dbReference type="EMBL" id="NEV68783.1"/>
    </source>
</evidence>
<dbReference type="AlphaFoldDB" id="A0A8T6QU26"/>
<reference evidence="1" key="1">
    <citation type="submission" date="2014-11" db="EMBL/GenBank/DDBJ databases">
        <authorList>
            <person name="Malar M.C."/>
            <person name="Sen D."/>
            <person name="Tripathy S."/>
        </authorList>
    </citation>
    <scope>NUCLEOTIDE SEQUENCE</scope>
    <source>
        <strain evidence="1">BDU141951</strain>
    </source>
</reference>
<reference evidence="1" key="2">
    <citation type="journal article" date="2015" name="Genome Announc.">
        <title>Draft Genome Sequence of Filamentous Marine Cyanobacterium Lyngbya confervoides Strain BDU141951.</title>
        <authorList>
            <person name="Chandrababunaidu M.M."/>
            <person name="Sen D."/>
            <person name="Tripathy S."/>
        </authorList>
    </citation>
    <scope>NUCLEOTIDE SEQUENCE</scope>
    <source>
        <strain evidence="1">BDU141951</strain>
    </source>
</reference>
<name>A0A8T6QU26_9CYAN</name>
<reference evidence="1" key="3">
    <citation type="submission" date="2020-02" db="EMBL/GenBank/DDBJ databases">
        <authorList>
            <person name="Sarangi A.N."/>
            <person name="Ghosh S."/>
            <person name="Mukherjee M."/>
            <person name="Tripathy S."/>
        </authorList>
    </citation>
    <scope>NUCLEOTIDE SEQUENCE</scope>
    <source>
        <strain evidence="1">BDU141951</strain>
    </source>
</reference>
<organism evidence="1">
    <name type="scientific">Lyngbya confervoides BDU141951</name>
    <dbReference type="NCBI Taxonomy" id="1574623"/>
    <lineage>
        <taxon>Bacteria</taxon>
        <taxon>Bacillati</taxon>
        <taxon>Cyanobacteriota</taxon>
        <taxon>Cyanophyceae</taxon>
        <taxon>Oscillatoriophycideae</taxon>
        <taxon>Oscillatoriales</taxon>
        <taxon>Microcoleaceae</taxon>
        <taxon>Lyngbya</taxon>
    </lineage>
</organism>
<sequence>MQLSGLKPIKPLFARGSLNFSWSNRNIPKAAFAEIIARDYLPVLWSVHLPHNRGGGPAAFAEETSLPTAVGVFISEGLYLRMLWATKHLANFILPSRQPNLNPRCSKNKTKAAFAEVHEKTLLLVSQQFNRTFRFGDLDNATEPFFQQTRSPPFGAKTPITSGTKVHQDVYDRESRHFARRINLHPVSSTSGWTTLSKQGWHG</sequence>
<dbReference type="EMBL" id="JTHE02000003">
    <property type="protein sequence ID" value="NEV68783.1"/>
    <property type="molecule type" value="Genomic_DNA"/>
</dbReference>